<accession>A0A9J7GKM0</accession>
<name>A0A9J7GKM0_CRIGR</name>
<comment type="subcellular location">
    <subcellularLocation>
        <location evidence="1">Nucleus</location>
    </subcellularLocation>
</comment>
<dbReference type="Pfam" id="PF01352">
    <property type="entry name" value="KRAB"/>
    <property type="match status" value="1"/>
</dbReference>
<feature type="domain" description="KRAB" evidence="13">
    <location>
        <begin position="34"/>
        <end position="107"/>
    </location>
</feature>
<dbReference type="SUPFAM" id="SSF57667">
    <property type="entry name" value="beta-beta-alpha zinc fingers"/>
    <property type="match status" value="3"/>
</dbReference>
<evidence type="ECO:0000259" key="13">
    <source>
        <dbReference type="PROSITE" id="PS50805"/>
    </source>
</evidence>
<evidence type="ECO:0000256" key="1">
    <source>
        <dbReference type="ARBA" id="ARBA00004123"/>
    </source>
</evidence>
<evidence type="ECO:0000256" key="4">
    <source>
        <dbReference type="ARBA" id="ARBA00022737"/>
    </source>
</evidence>
<dbReference type="GeneID" id="100760433"/>
<feature type="domain" description="C2H2-type" evidence="12">
    <location>
        <begin position="329"/>
        <end position="356"/>
    </location>
</feature>
<feature type="domain" description="C2H2-type" evidence="12">
    <location>
        <begin position="245"/>
        <end position="272"/>
    </location>
</feature>
<evidence type="ECO:0000256" key="8">
    <source>
        <dbReference type="ARBA" id="ARBA00023125"/>
    </source>
</evidence>
<feature type="domain" description="C2H2-type" evidence="12">
    <location>
        <begin position="273"/>
        <end position="300"/>
    </location>
</feature>
<dbReference type="SUPFAM" id="SSF109640">
    <property type="entry name" value="KRAB domain (Kruppel-associated box)"/>
    <property type="match status" value="1"/>
</dbReference>
<dbReference type="SMART" id="SM00355">
    <property type="entry name" value="ZnF_C2H2"/>
    <property type="match status" value="5"/>
</dbReference>
<dbReference type="InterPro" id="IPR036051">
    <property type="entry name" value="KRAB_dom_sf"/>
</dbReference>
<keyword evidence="8" id="KW-0238">DNA-binding</keyword>
<dbReference type="KEGG" id="cge:100760433"/>
<dbReference type="FunFam" id="3.30.160.60:FF:002604">
    <property type="entry name" value="Zinc finger protein 715"/>
    <property type="match status" value="3"/>
</dbReference>
<dbReference type="PROSITE" id="PS50157">
    <property type="entry name" value="ZINC_FINGER_C2H2_2"/>
    <property type="match status" value="5"/>
</dbReference>
<dbReference type="OrthoDB" id="9614450at2759"/>
<dbReference type="GO" id="GO:0008270">
    <property type="term" value="F:zinc ion binding"/>
    <property type="evidence" value="ECO:0007669"/>
    <property type="project" value="UniProtKB-KW"/>
</dbReference>
<keyword evidence="10" id="KW-0539">Nucleus</keyword>
<proteinExistence type="inferred from homology"/>
<evidence type="ECO:0000256" key="11">
    <source>
        <dbReference type="PROSITE-ProRule" id="PRU00042"/>
    </source>
</evidence>
<dbReference type="RefSeq" id="XP_027289735.2">
    <property type="nucleotide sequence ID" value="XM_027433934.2"/>
</dbReference>
<dbReference type="GO" id="GO:0000978">
    <property type="term" value="F:RNA polymerase II cis-regulatory region sequence-specific DNA binding"/>
    <property type="evidence" value="ECO:0007669"/>
    <property type="project" value="TreeGrafter"/>
</dbReference>
<dbReference type="GO" id="GO:0006357">
    <property type="term" value="P:regulation of transcription by RNA polymerase II"/>
    <property type="evidence" value="ECO:0007669"/>
    <property type="project" value="TreeGrafter"/>
</dbReference>
<evidence type="ECO:0000256" key="3">
    <source>
        <dbReference type="ARBA" id="ARBA00022723"/>
    </source>
</evidence>
<keyword evidence="9" id="KW-0804">Transcription</keyword>
<gene>
    <name evidence="15" type="primary">LOC100760433</name>
</gene>
<dbReference type="GO" id="GO:0003700">
    <property type="term" value="F:DNA-binding transcription factor activity"/>
    <property type="evidence" value="ECO:0007669"/>
    <property type="project" value="TreeGrafter"/>
</dbReference>
<dbReference type="Gene3D" id="3.30.160.60">
    <property type="entry name" value="Classic Zinc Finger"/>
    <property type="match status" value="5"/>
</dbReference>
<keyword evidence="6" id="KW-0862">Zinc</keyword>
<dbReference type="PANTHER" id="PTHR24390:SF159">
    <property type="entry name" value="GROWTH FACTOR INDEPENDENT 1 TRANSCRIPTIONAL REPRESSOR"/>
    <property type="match status" value="1"/>
</dbReference>
<evidence type="ECO:0000256" key="7">
    <source>
        <dbReference type="ARBA" id="ARBA00023015"/>
    </source>
</evidence>
<reference evidence="14" key="1">
    <citation type="journal article" date="2018" name="Biotechnol. Bioeng.">
        <title>A reference genome of the Chinese hamster based on a hybrid assembly strategy.</title>
        <authorList>
            <person name="Rupp O."/>
            <person name="MacDonald M.L."/>
            <person name="Li S."/>
            <person name="Dhiman H."/>
            <person name="Polson S."/>
            <person name="Griep S."/>
            <person name="Heffner K."/>
            <person name="Hernandez I."/>
            <person name="Brinkrolf K."/>
            <person name="Jadhav V."/>
            <person name="Samoudi M."/>
            <person name="Hao H."/>
            <person name="Kingham B."/>
            <person name="Goesmann A."/>
            <person name="Betenbaugh M.J."/>
            <person name="Lewis N.E."/>
            <person name="Borth N."/>
            <person name="Lee K.H."/>
        </authorList>
    </citation>
    <scope>NUCLEOTIDE SEQUENCE [LARGE SCALE GENOMIC DNA]</scope>
    <source>
        <strain evidence="14">17A/GY</strain>
    </source>
</reference>
<keyword evidence="5 11" id="KW-0863">Zinc-finger</keyword>
<dbReference type="AlphaFoldDB" id="A0A9J7GKM0"/>
<evidence type="ECO:0000256" key="10">
    <source>
        <dbReference type="ARBA" id="ARBA00023242"/>
    </source>
</evidence>
<feature type="domain" description="C2H2-type" evidence="12">
    <location>
        <begin position="218"/>
        <end position="245"/>
    </location>
</feature>
<evidence type="ECO:0000259" key="12">
    <source>
        <dbReference type="PROSITE" id="PS50157"/>
    </source>
</evidence>
<evidence type="ECO:0000313" key="14">
    <source>
        <dbReference type="Proteomes" id="UP001108280"/>
    </source>
</evidence>
<evidence type="ECO:0000256" key="6">
    <source>
        <dbReference type="ARBA" id="ARBA00022833"/>
    </source>
</evidence>
<keyword evidence="4" id="KW-0677">Repeat</keyword>
<protein>
    <submittedName>
        <fullName evidence="15">Zinc finger protein 525 isoform X2</fullName>
    </submittedName>
</protein>
<comment type="similarity">
    <text evidence="2">Belongs to the krueppel C2H2-type zinc-finger protein family.</text>
</comment>
<evidence type="ECO:0000256" key="2">
    <source>
        <dbReference type="ARBA" id="ARBA00006991"/>
    </source>
</evidence>
<evidence type="ECO:0000256" key="5">
    <source>
        <dbReference type="ARBA" id="ARBA00022771"/>
    </source>
</evidence>
<dbReference type="FunFam" id="3.30.160.60:FF:000038">
    <property type="entry name" value="Zinc finger protein 624"/>
    <property type="match status" value="1"/>
</dbReference>
<keyword evidence="3" id="KW-0479">Metal-binding</keyword>
<dbReference type="InterPro" id="IPR001909">
    <property type="entry name" value="KRAB"/>
</dbReference>
<keyword evidence="14" id="KW-1185">Reference proteome</keyword>
<sequence>MSRRVPIFVHETKTQRRATGKMPASRINALQDLLIFKDVAVDLSQEEWECLDCAQKELYMDVMLENYTNLVFVENHFMCDKYEKVSDQDMKNVLYELVNIQEKSYKCNVFGQVIHESSQCVLYNTSDTAENCNQDRFANHRNAYTESLNVNRHKSGKKREEPCKYKDGINSLNLSSIISQHGKIHTAKKKHKNTECDKSFKSKHQNKLKETNSGRECHQCRKCGKCFSLVSSLSRHKRSHTETPYKCTECDKSFTLGSSFKIHQRIHTGEKPYKCSECDKSFMNTKYLKIHQRIHTGKKPYKCSDCDKSFTQKCHLRSHQKIHTGEKPYKCCECDRSFADKGHLRRHQRIHTGTKSYK</sequence>
<dbReference type="PROSITE" id="PS50805">
    <property type="entry name" value="KRAB"/>
    <property type="match status" value="1"/>
</dbReference>
<dbReference type="PROSITE" id="PS00028">
    <property type="entry name" value="ZINC_FINGER_C2H2_1"/>
    <property type="match status" value="4"/>
</dbReference>
<dbReference type="PANTHER" id="PTHR24390">
    <property type="entry name" value="ZINC FINGER PROTEIN"/>
    <property type="match status" value="1"/>
</dbReference>
<dbReference type="SMART" id="SM00349">
    <property type="entry name" value="KRAB"/>
    <property type="match status" value="1"/>
</dbReference>
<dbReference type="CDD" id="cd07765">
    <property type="entry name" value="KRAB_A-box"/>
    <property type="match status" value="1"/>
</dbReference>
<reference evidence="15" key="3">
    <citation type="submission" date="2025-08" db="UniProtKB">
        <authorList>
            <consortium name="RefSeq"/>
        </authorList>
    </citation>
    <scope>IDENTIFICATION</scope>
    <source>
        <strain evidence="15">17A/GY</strain>
        <tissue evidence="15">Liver</tissue>
    </source>
</reference>
<keyword evidence="7" id="KW-0805">Transcription regulation</keyword>
<feature type="domain" description="C2H2-type" evidence="12">
    <location>
        <begin position="301"/>
        <end position="328"/>
    </location>
</feature>
<dbReference type="Gene3D" id="6.10.140.140">
    <property type="match status" value="1"/>
</dbReference>
<dbReference type="GO" id="GO:0005634">
    <property type="term" value="C:nucleus"/>
    <property type="evidence" value="ECO:0007669"/>
    <property type="project" value="UniProtKB-SubCell"/>
</dbReference>
<dbReference type="InterPro" id="IPR013087">
    <property type="entry name" value="Znf_C2H2_type"/>
</dbReference>
<dbReference type="Pfam" id="PF00096">
    <property type="entry name" value="zf-C2H2"/>
    <property type="match status" value="5"/>
</dbReference>
<dbReference type="InterPro" id="IPR036236">
    <property type="entry name" value="Znf_C2H2_sf"/>
</dbReference>
<reference evidence="14" key="2">
    <citation type="journal article" date="2020" name="Biotechnol. Bioeng.">
        <title>Chromosome-scale scaffolds for the Chinese hamster reference genome assembly to facilitate the study of the CHO epigenome.</title>
        <authorList>
            <person name="Hilliard W."/>
            <person name="MacDonald M."/>
            <person name="Lee K.H."/>
        </authorList>
    </citation>
    <scope>NUCLEOTIDE SEQUENCE [LARGE SCALE GENOMIC DNA]</scope>
    <source>
        <strain evidence="14">17A/GY</strain>
    </source>
</reference>
<organism evidence="14 15">
    <name type="scientific">Cricetulus griseus</name>
    <name type="common">Chinese hamster</name>
    <name type="synonym">Cricetulus barabensis griseus</name>
    <dbReference type="NCBI Taxonomy" id="10029"/>
    <lineage>
        <taxon>Eukaryota</taxon>
        <taxon>Metazoa</taxon>
        <taxon>Chordata</taxon>
        <taxon>Craniata</taxon>
        <taxon>Vertebrata</taxon>
        <taxon>Euteleostomi</taxon>
        <taxon>Mammalia</taxon>
        <taxon>Eutheria</taxon>
        <taxon>Euarchontoglires</taxon>
        <taxon>Glires</taxon>
        <taxon>Rodentia</taxon>
        <taxon>Myomorpha</taxon>
        <taxon>Muroidea</taxon>
        <taxon>Cricetidae</taxon>
        <taxon>Cricetinae</taxon>
        <taxon>Cricetulus</taxon>
    </lineage>
</organism>
<dbReference type="Proteomes" id="UP001108280">
    <property type="component" value="Chromosome 9"/>
</dbReference>
<evidence type="ECO:0000256" key="9">
    <source>
        <dbReference type="ARBA" id="ARBA00023163"/>
    </source>
</evidence>
<evidence type="ECO:0000313" key="15">
    <source>
        <dbReference type="RefSeq" id="XP_027289735.2"/>
    </source>
</evidence>